<evidence type="ECO:0000256" key="1">
    <source>
        <dbReference type="ARBA" id="ARBA00002486"/>
    </source>
</evidence>
<dbReference type="AlphaFoldDB" id="A0A8J2VHP8"/>
<keyword evidence="3" id="KW-0119">Carbohydrate metabolism</keyword>
<dbReference type="PANTHER" id="PTHR18964">
    <property type="entry name" value="ROK (REPRESSOR, ORF, KINASE) FAMILY"/>
    <property type="match status" value="1"/>
</dbReference>
<reference evidence="4" key="2">
    <citation type="submission" date="2020-09" db="EMBL/GenBank/DDBJ databases">
        <authorList>
            <person name="Sun Q."/>
            <person name="Zhou Y."/>
        </authorList>
    </citation>
    <scope>NUCLEOTIDE SEQUENCE</scope>
    <source>
        <strain evidence="4">CGMCC 1.15371</strain>
    </source>
</reference>
<keyword evidence="5" id="KW-1185">Reference proteome</keyword>
<comment type="function">
    <text evidence="1">Transcriptional repressor of xylose-utilizing enzymes.</text>
</comment>
<dbReference type="Gene3D" id="3.30.420.40">
    <property type="match status" value="4"/>
</dbReference>
<accession>A0A8J2VHP8</accession>
<dbReference type="EMBL" id="BMIR01000002">
    <property type="protein sequence ID" value="GGE30927.1"/>
    <property type="molecule type" value="Genomic_DNA"/>
</dbReference>
<dbReference type="Pfam" id="PF13412">
    <property type="entry name" value="HTH_24"/>
    <property type="match status" value="1"/>
</dbReference>
<evidence type="ECO:0000313" key="5">
    <source>
        <dbReference type="Proteomes" id="UP000628775"/>
    </source>
</evidence>
<dbReference type="InterPro" id="IPR036390">
    <property type="entry name" value="WH_DNA-bd_sf"/>
</dbReference>
<evidence type="ECO:0000256" key="3">
    <source>
        <dbReference type="ARBA" id="ARBA00022629"/>
    </source>
</evidence>
<dbReference type="InterPro" id="IPR043129">
    <property type="entry name" value="ATPase_NBD"/>
</dbReference>
<protein>
    <submittedName>
        <fullName evidence="4">Transcriptional regulator</fullName>
    </submittedName>
</protein>
<dbReference type="SUPFAM" id="SSF46785">
    <property type="entry name" value="Winged helix' DNA-binding domain"/>
    <property type="match status" value="1"/>
</dbReference>
<dbReference type="Proteomes" id="UP000628775">
    <property type="component" value="Unassembled WGS sequence"/>
</dbReference>
<dbReference type="InterPro" id="IPR000600">
    <property type="entry name" value="ROK"/>
</dbReference>
<comment type="caution">
    <text evidence="4">The sequence shown here is derived from an EMBL/GenBank/DDBJ whole genome shotgun (WGS) entry which is preliminary data.</text>
</comment>
<proteinExistence type="inferred from homology"/>
<dbReference type="InterPro" id="IPR036388">
    <property type="entry name" value="WH-like_DNA-bd_sf"/>
</dbReference>
<gene>
    <name evidence="4" type="ORF">GCM10011391_06980</name>
</gene>
<comment type="similarity">
    <text evidence="2">Belongs to the ROK (NagC/XylR) family.</text>
</comment>
<keyword evidence="3" id="KW-0859">Xylose metabolism</keyword>
<dbReference type="SUPFAM" id="SSF53067">
    <property type="entry name" value="Actin-like ATPase domain"/>
    <property type="match status" value="1"/>
</dbReference>
<dbReference type="RefSeq" id="WP_188689230.1">
    <property type="nucleotide sequence ID" value="NZ_BMIR01000002.1"/>
</dbReference>
<reference evidence="4" key="1">
    <citation type="journal article" date="2014" name="Int. J. Syst. Evol. Microbiol.">
        <title>Complete genome sequence of Corynebacterium casei LMG S-19264T (=DSM 44701T), isolated from a smear-ripened cheese.</title>
        <authorList>
            <consortium name="US DOE Joint Genome Institute (JGI-PGF)"/>
            <person name="Walter F."/>
            <person name="Albersmeier A."/>
            <person name="Kalinowski J."/>
            <person name="Ruckert C."/>
        </authorList>
    </citation>
    <scope>NUCLEOTIDE SEQUENCE</scope>
    <source>
        <strain evidence="4">CGMCC 1.15371</strain>
    </source>
</reference>
<evidence type="ECO:0000256" key="2">
    <source>
        <dbReference type="ARBA" id="ARBA00006479"/>
    </source>
</evidence>
<sequence>MKKTIPGTPNLLRIVNRNTLLRLLEQREYSSRSELSQLSGLSLPTVSSVIKDLLKEGWVIEVAGGVSQGGKPPQLIQLDPNARYIAAIQMNQDQIRICLTNLVGQILAEEEITVSGRSLQTRALCEKTARSLKALIERHPINPQLLLGAGVAVPGVVDDQGRVSQAPEFGWDQAPIQDYLSKALDLETVVENDVRLAVKGEAWRRKETSGTMIYVHLSKGIGAGILINGEIYKGAHFAAGEIGNMIVDPQVIKDRIGHRQRRQDQQGFFEEQYGMNALRRYSDQHEGTQEAWILEHLAFGMVNMISVLDPDQIIFGGEMIARIDHFLEKLKENLSKLILTLPAMSLTPLGNHAPLFGATRIVLESQRSDMNWITMNRGGD</sequence>
<name>A0A8J2VHP8_9BACL</name>
<evidence type="ECO:0000313" key="4">
    <source>
        <dbReference type="EMBL" id="GGE30927.1"/>
    </source>
</evidence>
<dbReference type="PANTHER" id="PTHR18964:SF149">
    <property type="entry name" value="BIFUNCTIONAL UDP-N-ACETYLGLUCOSAMINE 2-EPIMERASE_N-ACETYLMANNOSAMINE KINASE"/>
    <property type="match status" value="1"/>
</dbReference>
<organism evidence="4 5">
    <name type="scientific">Pullulanibacillus camelliae</name>
    <dbReference type="NCBI Taxonomy" id="1707096"/>
    <lineage>
        <taxon>Bacteria</taxon>
        <taxon>Bacillati</taxon>
        <taxon>Bacillota</taxon>
        <taxon>Bacilli</taxon>
        <taxon>Bacillales</taxon>
        <taxon>Sporolactobacillaceae</taxon>
        <taxon>Pullulanibacillus</taxon>
    </lineage>
</organism>
<dbReference type="Pfam" id="PF00480">
    <property type="entry name" value="ROK"/>
    <property type="match status" value="1"/>
</dbReference>
<dbReference type="GO" id="GO:0042732">
    <property type="term" value="P:D-xylose metabolic process"/>
    <property type="evidence" value="ECO:0007669"/>
    <property type="project" value="UniProtKB-KW"/>
</dbReference>
<dbReference type="Gene3D" id="1.10.10.10">
    <property type="entry name" value="Winged helix-like DNA-binding domain superfamily/Winged helix DNA-binding domain"/>
    <property type="match status" value="1"/>
</dbReference>